<proteinExistence type="predicted"/>
<dbReference type="Proteomes" id="UP000038010">
    <property type="component" value="Unassembled WGS sequence"/>
</dbReference>
<protein>
    <submittedName>
        <fullName evidence="2">Uncharacterized protein</fullName>
    </submittedName>
</protein>
<dbReference type="RefSeq" id="XP_018004715.1">
    <property type="nucleotide sequence ID" value="XM_018148782.1"/>
</dbReference>
<accession>A0A0N1P3W6</accession>
<feature type="region of interest" description="Disordered" evidence="1">
    <location>
        <begin position="134"/>
        <end position="161"/>
    </location>
</feature>
<reference evidence="2 3" key="1">
    <citation type="submission" date="2015-06" db="EMBL/GenBank/DDBJ databases">
        <title>Draft genome of the ant-associated black yeast Phialophora attae CBS 131958.</title>
        <authorList>
            <person name="Moreno L.F."/>
            <person name="Stielow B.J."/>
            <person name="de Hoog S."/>
            <person name="Vicente V.A."/>
            <person name="Weiss V.A."/>
            <person name="de Vries M."/>
            <person name="Cruz L.M."/>
            <person name="Souza E.M."/>
        </authorList>
    </citation>
    <scope>NUCLEOTIDE SEQUENCE [LARGE SCALE GENOMIC DNA]</scope>
    <source>
        <strain evidence="2 3">CBS 131958</strain>
    </source>
</reference>
<name>A0A0N1P3W6_9EURO</name>
<dbReference type="OrthoDB" id="509124at2759"/>
<dbReference type="Gene3D" id="3.30.530.20">
    <property type="match status" value="1"/>
</dbReference>
<dbReference type="SUPFAM" id="SSF55961">
    <property type="entry name" value="Bet v1-like"/>
    <property type="match status" value="1"/>
</dbReference>
<dbReference type="InterPro" id="IPR023393">
    <property type="entry name" value="START-like_dom_sf"/>
</dbReference>
<sequence length="467" mass="50832">MPETITDHARDSTLGTPDIPSSQTVFVIHATTKISAPASLVFRTLRNTDTWRDWNKFCPRVTIIQQPPEAEDEATLAEIQELVRNTSVAGSVDSAITDGAAGQGTGLIGRRMSVEEEDDVRAAPPPVTTVRLRASIASQGGRPSTGSGRPKAGSMASGGGEDSAAAMAAMAVANVNALQSQGINGQDHARKPSDGTNGGHRLSAAQKFQQSTEQRKASIASGERPESPNNVLVEAPHDPNVLVPAPKTPAGQEAAKTQQRRTASVSAATKRKMSINAIYGEPSVRIQMNTRMNLHLRMRLLQNSLGTDRELAVIVNEVSRPEDNEEALFPGGGNSGNPAINLLTPDGEVNEEGMRRVSRMATHVAAKQPGVYRIVWSMNTQYAPPRSYPKWMLQAQRVHEIRKVVRGDGKEECVYEDWECWRGMLAGRTEKKYKRYWVERAEGWGKGLGEYCEAMGGDVERRDFVGR</sequence>
<evidence type="ECO:0000313" key="3">
    <source>
        <dbReference type="Proteomes" id="UP000038010"/>
    </source>
</evidence>
<dbReference type="AlphaFoldDB" id="A0A0N1P3W6"/>
<dbReference type="VEuPathDB" id="FungiDB:AB675_8343"/>
<feature type="compositionally biased region" description="Polar residues" evidence="1">
    <location>
        <begin position="255"/>
        <end position="267"/>
    </location>
</feature>
<comment type="caution">
    <text evidence="2">The sequence shown here is derived from an EMBL/GenBank/DDBJ whole genome shotgun (WGS) entry which is preliminary data.</text>
</comment>
<feature type="region of interest" description="Disordered" evidence="1">
    <location>
        <begin position="183"/>
        <end position="268"/>
    </location>
</feature>
<evidence type="ECO:0000313" key="2">
    <source>
        <dbReference type="EMBL" id="KPI44752.1"/>
    </source>
</evidence>
<gene>
    <name evidence="2" type="ORF">AB675_8343</name>
</gene>
<evidence type="ECO:0000256" key="1">
    <source>
        <dbReference type="SAM" id="MobiDB-lite"/>
    </source>
</evidence>
<feature type="compositionally biased region" description="Polar residues" evidence="1">
    <location>
        <begin position="136"/>
        <end position="147"/>
    </location>
</feature>
<organism evidence="2 3">
    <name type="scientific">Cyphellophora attinorum</name>
    <dbReference type="NCBI Taxonomy" id="1664694"/>
    <lineage>
        <taxon>Eukaryota</taxon>
        <taxon>Fungi</taxon>
        <taxon>Dikarya</taxon>
        <taxon>Ascomycota</taxon>
        <taxon>Pezizomycotina</taxon>
        <taxon>Eurotiomycetes</taxon>
        <taxon>Chaetothyriomycetidae</taxon>
        <taxon>Chaetothyriales</taxon>
        <taxon>Cyphellophoraceae</taxon>
        <taxon>Cyphellophora</taxon>
    </lineage>
</organism>
<dbReference type="GeneID" id="28740662"/>
<keyword evidence="3" id="KW-1185">Reference proteome</keyword>
<dbReference type="EMBL" id="LFJN01000003">
    <property type="protein sequence ID" value="KPI44752.1"/>
    <property type="molecule type" value="Genomic_DNA"/>
</dbReference>